<dbReference type="NCBIfam" id="NF006108">
    <property type="entry name" value="PRK08259.1"/>
    <property type="match status" value="1"/>
</dbReference>
<dbReference type="OrthoDB" id="448450at2759"/>
<dbReference type="PROSITE" id="PS00166">
    <property type="entry name" value="ENOYL_COA_HYDRATASE"/>
    <property type="match status" value="1"/>
</dbReference>
<sequence>MLCNVWRPVSNIIFGVQRRLTSTCVITEKIEEITIISINRPDKRNCVNSETAQLLLKAFEDFEKDDTSKVAILHGKSGNFCAGYDLEEVANEVKNGNNEPLGKSPIGPTYLTPSKSTIAAIDGYAVGGGFELALMCDLRICEENSVMGVFNRRFGIPLINGGTVRLPKIIGLTRAMDLILTGRKVTAKEAFDMGIVNRVTDVGTVLGVAINLALSLTKFPQECLLADRRSVYHSVFEAKSIEEAFNFEGENGVPIVAKEGIEGARKFAESGLGKHGKFNLHSINELLEKNEPKVP</sequence>
<dbReference type="Proteomes" id="UP000288716">
    <property type="component" value="Unassembled WGS sequence"/>
</dbReference>
<comment type="caution">
    <text evidence="3">The sequence shown here is derived from an EMBL/GenBank/DDBJ whole genome shotgun (WGS) entry which is preliminary data.</text>
</comment>
<evidence type="ECO:0000256" key="1">
    <source>
        <dbReference type="ARBA" id="ARBA00005254"/>
    </source>
</evidence>
<reference evidence="3 4" key="1">
    <citation type="journal article" date="2018" name="Gigascience">
        <title>Genomes of trombidid mites reveal novel predicted allergens and laterally-transferred genes associated with secondary metabolism.</title>
        <authorList>
            <person name="Dong X."/>
            <person name="Chaisiri K."/>
            <person name="Xia D."/>
            <person name="Armstrong S.D."/>
            <person name="Fang Y."/>
            <person name="Donnelly M.J."/>
            <person name="Kadowaki T."/>
            <person name="McGarry J.W."/>
            <person name="Darby A.C."/>
            <person name="Makepeace B.L."/>
        </authorList>
    </citation>
    <scope>NUCLEOTIDE SEQUENCE [LARGE SCALE GENOMIC DNA]</scope>
    <source>
        <strain evidence="3">UoL-UT</strain>
    </source>
</reference>
<dbReference type="PANTHER" id="PTHR43802">
    <property type="entry name" value="ENOYL-COA HYDRATASE"/>
    <property type="match status" value="1"/>
</dbReference>
<dbReference type="Pfam" id="PF00378">
    <property type="entry name" value="ECH_1"/>
    <property type="match status" value="1"/>
</dbReference>
<proteinExistence type="inferred from homology"/>
<dbReference type="STRING" id="299467.A0A443S555"/>
<organism evidence="3 4">
    <name type="scientific">Leptotrombidium deliense</name>
    <dbReference type="NCBI Taxonomy" id="299467"/>
    <lineage>
        <taxon>Eukaryota</taxon>
        <taxon>Metazoa</taxon>
        <taxon>Ecdysozoa</taxon>
        <taxon>Arthropoda</taxon>
        <taxon>Chelicerata</taxon>
        <taxon>Arachnida</taxon>
        <taxon>Acari</taxon>
        <taxon>Acariformes</taxon>
        <taxon>Trombidiformes</taxon>
        <taxon>Prostigmata</taxon>
        <taxon>Anystina</taxon>
        <taxon>Parasitengona</taxon>
        <taxon>Trombiculoidea</taxon>
        <taxon>Trombiculidae</taxon>
        <taxon>Leptotrombidium</taxon>
    </lineage>
</organism>
<evidence type="ECO:0008006" key="5">
    <source>
        <dbReference type="Google" id="ProtNLM"/>
    </source>
</evidence>
<name>A0A443S555_9ACAR</name>
<dbReference type="Gene3D" id="3.90.226.10">
    <property type="entry name" value="2-enoyl-CoA Hydratase, Chain A, domain 1"/>
    <property type="match status" value="1"/>
</dbReference>
<dbReference type="VEuPathDB" id="VectorBase:LDEU009426"/>
<dbReference type="AlphaFoldDB" id="A0A443S555"/>
<gene>
    <name evidence="3" type="ORF">B4U80_10263</name>
</gene>
<dbReference type="SUPFAM" id="SSF52096">
    <property type="entry name" value="ClpP/crotonase"/>
    <property type="match status" value="1"/>
</dbReference>
<dbReference type="InterPro" id="IPR029045">
    <property type="entry name" value="ClpP/crotonase-like_dom_sf"/>
</dbReference>
<dbReference type="EMBL" id="NCKV01008320">
    <property type="protein sequence ID" value="RWS22614.1"/>
    <property type="molecule type" value="Genomic_DNA"/>
</dbReference>
<keyword evidence="4" id="KW-1185">Reference proteome</keyword>
<dbReference type="GO" id="GO:0003824">
    <property type="term" value="F:catalytic activity"/>
    <property type="evidence" value="ECO:0007669"/>
    <property type="project" value="InterPro"/>
</dbReference>
<dbReference type="CDD" id="cd06558">
    <property type="entry name" value="crotonase-like"/>
    <property type="match status" value="1"/>
</dbReference>
<dbReference type="Gene3D" id="1.10.287.2460">
    <property type="match status" value="1"/>
</dbReference>
<evidence type="ECO:0000256" key="2">
    <source>
        <dbReference type="RuleBase" id="RU003707"/>
    </source>
</evidence>
<dbReference type="PANTHER" id="PTHR43802:SF1">
    <property type="entry name" value="IP11341P-RELATED"/>
    <property type="match status" value="1"/>
</dbReference>
<protein>
    <recommendedName>
        <fullName evidence="5">Enoyl-CoA hydratase-like protein</fullName>
    </recommendedName>
</protein>
<comment type="similarity">
    <text evidence="1 2">Belongs to the enoyl-CoA hydratase/isomerase family.</text>
</comment>
<evidence type="ECO:0000313" key="4">
    <source>
        <dbReference type="Proteomes" id="UP000288716"/>
    </source>
</evidence>
<evidence type="ECO:0000313" key="3">
    <source>
        <dbReference type="EMBL" id="RWS22614.1"/>
    </source>
</evidence>
<dbReference type="InterPro" id="IPR001753">
    <property type="entry name" value="Enoyl-CoA_hydra/iso"/>
</dbReference>
<accession>A0A443S555</accession>
<dbReference type="InterPro" id="IPR018376">
    <property type="entry name" value="Enoyl-CoA_hyd/isom_CS"/>
</dbReference>